<dbReference type="PANTHER" id="PTHR46797:SF1">
    <property type="entry name" value="METHYLPHOSPHONATE SYNTHASE"/>
    <property type="match status" value="1"/>
</dbReference>
<dbReference type="InterPro" id="IPR001387">
    <property type="entry name" value="Cro/C1-type_HTH"/>
</dbReference>
<evidence type="ECO:0000313" key="3">
    <source>
        <dbReference type="EMBL" id="RJY06917.1"/>
    </source>
</evidence>
<sequence length="107" mass="12106">MSSVLGRKVRDLRQKKGMTLEQLATATGSSKSYMWEIENKPVARPSAEKLGRIASVLGVTSEYLVDEERTEPPVADDFDRAFYRKYQGASDPVKQKLKRILDVLDDE</sequence>
<dbReference type="InterPro" id="IPR010982">
    <property type="entry name" value="Lambda_DNA-bd_dom_sf"/>
</dbReference>
<dbReference type="OrthoDB" id="9795572at2"/>
<evidence type="ECO:0000256" key="1">
    <source>
        <dbReference type="ARBA" id="ARBA00023125"/>
    </source>
</evidence>
<dbReference type="Pfam" id="PF01381">
    <property type="entry name" value="HTH_3"/>
    <property type="match status" value="1"/>
</dbReference>
<keyword evidence="1" id="KW-0238">DNA-binding</keyword>
<dbReference type="PANTHER" id="PTHR46797">
    <property type="entry name" value="HTH-TYPE TRANSCRIPTIONAL REGULATOR"/>
    <property type="match status" value="1"/>
</dbReference>
<dbReference type="PROSITE" id="PS50943">
    <property type="entry name" value="HTH_CROC1"/>
    <property type="match status" value="1"/>
</dbReference>
<accession>A0A419RNE8</accession>
<dbReference type="SUPFAM" id="SSF47413">
    <property type="entry name" value="lambda repressor-like DNA-binding domains"/>
    <property type="match status" value="1"/>
</dbReference>
<dbReference type="RefSeq" id="WP_120049414.1">
    <property type="nucleotide sequence ID" value="NZ_RAHX01000002.1"/>
</dbReference>
<dbReference type="AlphaFoldDB" id="A0A419RNE8"/>
<dbReference type="CDD" id="cd00093">
    <property type="entry name" value="HTH_XRE"/>
    <property type="match status" value="1"/>
</dbReference>
<dbReference type="GO" id="GO:0005829">
    <property type="term" value="C:cytosol"/>
    <property type="evidence" value="ECO:0007669"/>
    <property type="project" value="TreeGrafter"/>
</dbReference>
<dbReference type="Gene3D" id="1.10.260.40">
    <property type="entry name" value="lambda repressor-like DNA-binding domains"/>
    <property type="match status" value="1"/>
</dbReference>
<comment type="caution">
    <text evidence="3">The sequence shown here is derived from an EMBL/GenBank/DDBJ whole genome shotgun (WGS) entry which is preliminary data.</text>
</comment>
<dbReference type="GO" id="GO:0003677">
    <property type="term" value="F:DNA binding"/>
    <property type="evidence" value="ECO:0007669"/>
    <property type="project" value="UniProtKB-KW"/>
</dbReference>
<name>A0A419RNE8_9SPHN</name>
<protein>
    <submittedName>
        <fullName evidence="3">XRE family transcriptional regulator</fullName>
    </submittedName>
</protein>
<dbReference type="InterPro" id="IPR050807">
    <property type="entry name" value="TransReg_Diox_bact_type"/>
</dbReference>
<evidence type="ECO:0000313" key="4">
    <source>
        <dbReference type="Proteomes" id="UP000285232"/>
    </source>
</evidence>
<feature type="domain" description="HTH cro/C1-type" evidence="2">
    <location>
        <begin position="9"/>
        <end position="64"/>
    </location>
</feature>
<keyword evidence="4" id="KW-1185">Reference proteome</keyword>
<gene>
    <name evidence="3" type="ORF">D6201_12620</name>
</gene>
<dbReference type="Proteomes" id="UP000285232">
    <property type="component" value="Unassembled WGS sequence"/>
</dbReference>
<proteinExistence type="predicted"/>
<reference evidence="3 4" key="1">
    <citation type="journal article" date="2017" name="Int. J. Syst. Evol. Microbiol.">
        <title>Erythrobacter aquimixticola sp. nov., isolated from the junction between the ocean and a freshwater spring.</title>
        <authorList>
            <person name="Park S."/>
            <person name="Jung Y.T."/>
            <person name="Choi S.J."/>
            <person name="Yoon J.H."/>
        </authorList>
    </citation>
    <scope>NUCLEOTIDE SEQUENCE [LARGE SCALE GENOMIC DNA]</scope>
    <source>
        <strain evidence="3 4">JSSK-14</strain>
    </source>
</reference>
<organism evidence="3 4">
    <name type="scientific">Aurantiacibacter aquimixticola</name>
    <dbReference type="NCBI Taxonomy" id="1958945"/>
    <lineage>
        <taxon>Bacteria</taxon>
        <taxon>Pseudomonadati</taxon>
        <taxon>Pseudomonadota</taxon>
        <taxon>Alphaproteobacteria</taxon>
        <taxon>Sphingomonadales</taxon>
        <taxon>Erythrobacteraceae</taxon>
        <taxon>Aurantiacibacter</taxon>
    </lineage>
</organism>
<dbReference type="EMBL" id="RAHX01000002">
    <property type="protein sequence ID" value="RJY06917.1"/>
    <property type="molecule type" value="Genomic_DNA"/>
</dbReference>
<evidence type="ECO:0000259" key="2">
    <source>
        <dbReference type="PROSITE" id="PS50943"/>
    </source>
</evidence>
<dbReference type="SMART" id="SM00530">
    <property type="entry name" value="HTH_XRE"/>
    <property type="match status" value="1"/>
</dbReference>
<dbReference type="GO" id="GO:0003700">
    <property type="term" value="F:DNA-binding transcription factor activity"/>
    <property type="evidence" value="ECO:0007669"/>
    <property type="project" value="TreeGrafter"/>
</dbReference>